<keyword evidence="1" id="KW-0479">Metal-binding</keyword>
<dbReference type="Pfam" id="PF14226">
    <property type="entry name" value="DIOX_N"/>
    <property type="match status" value="1"/>
</dbReference>
<evidence type="ECO:0000313" key="4">
    <source>
        <dbReference type="EMBL" id="KAL3695066.1"/>
    </source>
</evidence>
<sequence>MSELSSSDEEVPLQCGVECQPRTYNQCNYLYKGENHYPVPVVDLKGRLHDNDPEIRPALLRELVEAGRVGVICVVNHGIEEKLHSELKRAANTFFSLPFEEKFKCSKIPVPGHARSVGYQGQFQDLTQKAFVVQRREVFEIQGTPFTQNRDLLPWPESVPSFRGCVEAYAEEIRGLTKWMCEALAEGLGLEKDAFLKQIGSSDDLFHQQVVVCSQTYSGGINIFIGDPMECMSDGKFHAMIHRVRTPADRNRFSCVSPLEPINRASTIQPVPELVERSGIPAKYVPFSFLDRAASFMDQRFNPEIMTKRFMVKDASVLDPERDFSYKDGVFYVGTRPQGSVTEGY</sequence>
<comment type="caution">
    <text evidence="4">The sequence shown here is derived from an EMBL/GenBank/DDBJ whole genome shotgun (WGS) entry which is preliminary data.</text>
</comment>
<protein>
    <recommendedName>
        <fullName evidence="3">Non-haem dioxygenase N-terminal domain-containing protein</fullName>
    </recommendedName>
</protein>
<dbReference type="PANTHER" id="PTHR47991">
    <property type="entry name" value="OXOGLUTARATE/IRON-DEPENDENT DIOXYGENASE"/>
    <property type="match status" value="1"/>
</dbReference>
<name>A0ABD3HYC3_9MARC</name>
<evidence type="ECO:0000256" key="2">
    <source>
        <dbReference type="ARBA" id="ARBA00023004"/>
    </source>
</evidence>
<gene>
    <name evidence="4" type="ORF">R1sor_008717</name>
</gene>
<reference evidence="4 5" key="1">
    <citation type="submission" date="2024-09" db="EMBL/GenBank/DDBJ databases">
        <title>Chromosome-scale assembly of Riccia sorocarpa.</title>
        <authorList>
            <person name="Paukszto L."/>
        </authorList>
    </citation>
    <scope>NUCLEOTIDE SEQUENCE [LARGE SCALE GENOMIC DNA]</scope>
    <source>
        <strain evidence="4">LP-2024</strain>
        <tissue evidence="4">Aerial parts of the thallus</tissue>
    </source>
</reference>
<organism evidence="4 5">
    <name type="scientific">Riccia sorocarpa</name>
    <dbReference type="NCBI Taxonomy" id="122646"/>
    <lineage>
        <taxon>Eukaryota</taxon>
        <taxon>Viridiplantae</taxon>
        <taxon>Streptophyta</taxon>
        <taxon>Embryophyta</taxon>
        <taxon>Marchantiophyta</taxon>
        <taxon>Marchantiopsida</taxon>
        <taxon>Marchantiidae</taxon>
        <taxon>Marchantiales</taxon>
        <taxon>Ricciaceae</taxon>
        <taxon>Riccia</taxon>
    </lineage>
</organism>
<evidence type="ECO:0000256" key="1">
    <source>
        <dbReference type="ARBA" id="ARBA00022723"/>
    </source>
</evidence>
<dbReference type="InterPro" id="IPR050295">
    <property type="entry name" value="Plant_2OG-oxidoreductases"/>
</dbReference>
<dbReference type="EMBL" id="JBJQOH010000003">
    <property type="protein sequence ID" value="KAL3695066.1"/>
    <property type="molecule type" value="Genomic_DNA"/>
</dbReference>
<dbReference type="InterPro" id="IPR026992">
    <property type="entry name" value="DIOX_N"/>
</dbReference>
<dbReference type="AlphaFoldDB" id="A0ABD3HYC3"/>
<evidence type="ECO:0000313" key="5">
    <source>
        <dbReference type="Proteomes" id="UP001633002"/>
    </source>
</evidence>
<keyword evidence="5" id="KW-1185">Reference proteome</keyword>
<dbReference type="Proteomes" id="UP001633002">
    <property type="component" value="Unassembled WGS sequence"/>
</dbReference>
<accession>A0ABD3HYC3</accession>
<dbReference type="Gene3D" id="2.60.120.330">
    <property type="entry name" value="B-lactam Antibiotic, Isopenicillin N Synthase, Chain"/>
    <property type="match status" value="2"/>
</dbReference>
<feature type="domain" description="Non-haem dioxygenase N-terminal" evidence="3">
    <location>
        <begin position="39"/>
        <end position="147"/>
    </location>
</feature>
<proteinExistence type="predicted"/>
<evidence type="ECO:0000259" key="3">
    <source>
        <dbReference type="Pfam" id="PF14226"/>
    </source>
</evidence>
<dbReference type="SUPFAM" id="SSF51197">
    <property type="entry name" value="Clavaminate synthase-like"/>
    <property type="match status" value="1"/>
</dbReference>
<dbReference type="InterPro" id="IPR027443">
    <property type="entry name" value="IPNS-like_sf"/>
</dbReference>
<keyword evidence="2" id="KW-0408">Iron</keyword>
<dbReference type="GO" id="GO:0046872">
    <property type="term" value="F:metal ion binding"/>
    <property type="evidence" value="ECO:0007669"/>
    <property type="project" value="UniProtKB-KW"/>
</dbReference>